<sequence length="155" mass="16987">MGPLDLQSVPFLQRVNQALEQFIENVSIEIPEKLSFVVSYVQGANVQCGGSFECQKGVYNSDLRVEGDVTIEGVCRGGKLFGGGNIRIGELGGSGVSSTFVQISPDSRLSVKYCHSNVIIAVGKEFIQIEEDSRQLEIYKEKGYVQIEKIRANPL</sequence>
<gene>
    <name evidence="1" type="ORF">SBF1_140001</name>
</gene>
<dbReference type="Proteomes" id="UP000238916">
    <property type="component" value="Unassembled WGS sequence"/>
</dbReference>
<accession>A0A2U3K583</accession>
<evidence type="ECO:0000313" key="2">
    <source>
        <dbReference type="Proteomes" id="UP000238916"/>
    </source>
</evidence>
<dbReference type="EMBL" id="OMOF01000046">
    <property type="protein sequence ID" value="SPF34710.1"/>
    <property type="molecule type" value="Genomic_DNA"/>
</dbReference>
<name>A0A2U3K583_9FIRM</name>
<dbReference type="AlphaFoldDB" id="A0A2U3K583"/>
<protein>
    <submittedName>
        <fullName evidence="1">Uncharacterized protein</fullName>
    </submittedName>
</protein>
<reference evidence="2" key="1">
    <citation type="submission" date="2018-02" db="EMBL/GenBank/DDBJ databases">
        <authorList>
            <person name="Hausmann B."/>
        </authorList>
    </citation>
    <scope>NUCLEOTIDE SEQUENCE [LARGE SCALE GENOMIC DNA]</scope>
    <source>
        <strain evidence="2">Peat soil MAG SbF1</strain>
    </source>
</reference>
<evidence type="ECO:0000313" key="1">
    <source>
        <dbReference type="EMBL" id="SPF34710.1"/>
    </source>
</evidence>
<proteinExistence type="predicted"/>
<organism evidence="1 2">
    <name type="scientific">Candidatus Desulfosporosinus infrequens</name>
    <dbReference type="NCBI Taxonomy" id="2043169"/>
    <lineage>
        <taxon>Bacteria</taxon>
        <taxon>Bacillati</taxon>
        <taxon>Bacillota</taxon>
        <taxon>Clostridia</taxon>
        <taxon>Eubacteriales</taxon>
        <taxon>Desulfitobacteriaceae</taxon>
        <taxon>Desulfosporosinus</taxon>
    </lineage>
</organism>